<reference evidence="4 5" key="1">
    <citation type="submission" date="2018-12" db="EMBL/GenBank/DDBJ databases">
        <title>Deinococcus radiophilus ATCC 27603 genome sequencing and assembly.</title>
        <authorList>
            <person name="Maclea K.S."/>
            <person name="Maynard C.R."/>
        </authorList>
    </citation>
    <scope>NUCLEOTIDE SEQUENCE [LARGE SCALE GENOMIC DNA]</scope>
    <source>
        <strain evidence="4 5">ATCC 27603</strain>
    </source>
</reference>
<protein>
    <submittedName>
        <fullName evidence="4">N-acetyltransferase</fullName>
    </submittedName>
</protein>
<evidence type="ECO:0000313" key="5">
    <source>
        <dbReference type="Proteomes" id="UP000277766"/>
    </source>
</evidence>
<dbReference type="AlphaFoldDB" id="A0A3S0KH73"/>
<dbReference type="InterPro" id="IPR050832">
    <property type="entry name" value="Bact_Acetyltransf"/>
</dbReference>
<gene>
    <name evidence="4" type="ORF">EJ104_00340</name>
</gene>
<name>A0A3S0KH73_9DEIO</name>
<dbReference type="RefSeq" id="WP_126350770.1">
    <property type="nucleotide sequence ID" value="NZ_CP086380.1"/>
</dbReference>
<dbReference type="InterPro" id="IPR016181">
    <property type="entry name" value="Acyl_CoA_acyltransferase"/>
</dbReference>
<keyword evidence="1 4" id="KW-0808">Transferase</keyword>
<dbReference type="Gene3D" id="3.40.630.30">
    <property type="match status" value="1"/>
</dbReference>
<evidence type="ECO:0000313" key="4">
    <source>
        <dbReference type="EMBL" id="RTR30742.1"/>
    </source>
</evidence>
<dbReference type="SUPFAM" id="SSF55729">
    <property type="entry name" value="Acyl-CoA N-acyltransferases (Nat)"/>
    <property type="match status" value="2"/>
</dbReference>
<proteinExistence type="predicted"/>
<dbReference type="InterPro" id="IPR000182">
    <property type="entry name" value="GNAT_dom"/>
</dbReference>
<dbReference type="PANTHER" id="PTHR43877">
    <property type="entry name" value="AMINOALKYLPHOSPHONATE N-ACETYLTRANSFERASE-RELATED-RELATED"/>
    <property type="match status" value="1"/>
</dbReference>
<evidence type="ECO:0000259" key="3">
    <source>
        <dbReference type="PROSITE" id="PS51186"/>
    </source>
</evidence>
<dbReference type="OrthoDB" id="59946at2"/>
<feature type="domain" description="N-acetyltransferase" evidence="3">
    <location>
        <begin position="186"/>
        <end position="334"/>
    </location>
</feature>
<comment type="caution">
    <text evidence="4">The sequence shown here is derived from an EMBL/GenBank/DDBJ whole genome shotgun (WGS) entry which is preliminary data.</text>
</comment>
<dbReference type="GO" id="GO:0016747">
    <property type="term" value="F:acyltransferase activity, transferring groups other than amino-acyl groups"/>
    <property type="evidence" value="ECO:0007669"/>
    <property type="project" value="InterPro"/>
</dbReference>
<dbReference type="Proteomes" id="UP000277766">
    <property type="component" value="Unassembled WGS sequence"/>
</dbReference>
<sequence length="334" mass="37641">MSTDVQVIHHTPETTTPAQRLALGRLLAGCYARTWPEEPPLIPELEANTLLTPAAEDWRDTWAVWDGEEALAWAQLEGSREHNTHWAELHLLIHPDCEEQGQLLREAVFSAVLDTATQRGVHVIGSRTADRLPEGIQFLQHKGFRSTLSNASVRLDLRRVPDDLLTRWTARPAGDPYRLHRWTRVPDEYLAKVADLQAVINDMPRGESELGELVYTPQGIRDREAQVAAEGETRFLVAAEDTRSGGLAAYSETYWGPERQALLYQGATAVRREARRQGLGRLVKAEMLRWLSVAAPGARYVKTNVADENEAMNALNEKLGFQPYAVIEEWELRL</sequence>
<keyword evidence="5" id="KW-1185">Reference proteome</keyword>
<dbReference type="PANTHER" id="PTHR43877:SF8">
    <property type="entry name" value="N-ACETYLGLUTAMATE SYNTHASE-RELATED"/>
    <property type="match status" value="1"/>
</dbReference>
<dbReference type="PROSITE" id="PS51186">
    <property type="entry name" value="GNAT"/>
    <property type="match status" value="1"/>
</dbReference>
<evidence type="ECO:0000256" key="1">
    <source>
        <dbReference type="ARBA" id="ARBA00022679"/>
    </source>
</evidence>
<evidence type="ECO:0000256" key="2">
    <source>
        <dbReference type="ARBA" id="ARBA00023315"/>
    </source>
</evidence>
<keyword evidence="2" id="KW-0012">Acyltransferase</keyword>
<accession>A0A3S0KH73</accession>
<dbReference type="EMBL" id="RXPE01000001">
    <property type="protein sequence ID" value="RTR30742.1"/>
    <property type="molecule type" value="Genomic_DNA"/>
</dbReference>
<dbReference type="Pfam" id="PF00583">
    <property type="entry name" value="Acetyltransf_1"/>
    <property type="match status" value="1"/>
</dbReference>
<organism evidence="4 5">
    <name type="scientific">Deinococcus radiophilus</name>
    <dbReference type="NCBI Taxonomy" id="32062"/>
    <lineage>
        <taxon>Bacteria</taxon>
        <taxon>Thermotogati</taxon>
        <taxon>Deinococcota</taxon>
        <taxon>Deinococci</taxon>
        <taxon>Deinococcales</taxon>
        <taxon>Deinococcaceae</taxon>
        <taxon>Deinococcus</taxon>
    </lineage>
</organism>